<dbReference type="Pfam" id="PF08389">
    <property type="entry name" value="Xpo1"/>
    <property type="match status" value="1"/>
</dbReference>
<dbReference type="Gene3D" id="1.25.10.10">
    <property type="entry name" value="Leucine-rich Repeat Variant"/>
    <property type="match status" value="1"/>
</dbReference>
<keyword evidence="4" id="KW-0539">Nucleus</keyword>
<dbReference type="InterPro" id="IPR013598">
    <property type="entry name" value="Exportin-1/Importin-b-like"/>
</dbReference>
<keyword evidence="3" id="KW-0813">Transport</keyword>
<reference evidence="6 7" key="2">
    <citation type="journal article" date="2019" name="G3 (Bethesda)">
        <title>Hybrid Assembly of the Genome of the Entomopathogenic Nematode Steinernema carpocapsae Identifies the X-Chromosome.</title>
        <authorList>
            <person name="Serra L."/>
            <person name="Macchietto M."/>
            <person name="Macias-Munoz A."/>
            <person name="McGill C.J."/>
            <person name="Rodriguez I.M."/>
            <person name="Rodriguez B."/>
            <person name="Murad R."/>
            <person name="Mortazavi A."/>
        </authorList>
    </citation>
    <scope>NUCLEOTIDE SEQUENCE [LARGE SCALE GENOMIC DNA]</scope>
    <source>
        <strain evidence="6 7">ALL</strain>
    </source>
</reference>
<reference evidence="6 7" key="1">
    <citation type="journal article" date="2015" name="Genome Biol.">
        <title>Comparative genomics of Steinernema reveals deeply conserved gene regulatory networks.</title>
        <authorList>
            <person name="Dillman A.R."/>
            <person name="Macchietto M."/>
            <person name="Porter C.F."/>
            <person name="Rogers A."/>
            <person name="Williams B."/>
            <person name="Antoshechkin I."/>
            <person name="Lee M.M."/>
            <person name="Goodwin Z."/>
            <person name="Lu X."/>
            <person name="Lewis E.E."/>
            <person name="Goodrich-Blair H."/>
            <person name="Stock S.P."/>
            <person name="Adams B.J."/>
            <person name="Sternberg P.W."/>
            <person name="Mortazavi A."/>
        </authorList>
    </citation>
    <scope>NUCLEOTIDE SEQUENCE [LARGE SCALE GENOMIC DNA]</scope>
    <source>
        <strain evidence="6 7">ALL</strain>
    </source>
</reference>
<dbReference type="PANTHER" id="PTHR12363">
    <property type="entry name" value="TRANSPORTIN 3 AND IMPORTIN 13"/>
    <property type="match status" value="1"/>
</dbReference>
<keyword evidence="7" id="KW-1185">Reference proteome</keyword>
<dbReference type="GO" id="GO:0006606">
    <property type="term" value="P:protein import into nucleus"/>
    <property type="evidence" value="ECO:0007669"/>
    <property type="project" value="TreeGrafter"/>
</dbReference>
<evidence type="ECO:0000256" key="4">
    <source>
        <dbReference type="ARBA" id="ARBA00023242"/>
    </source>
</evidence>
<dbReference type="InterPro" id="IPR016024">
    <property type="entry name" value="ARM-type_fold"/>
</dbReference>
<organism evidence="6 7">
    <name type="scientific">Steinernema carpocapsae</name>
    <name type="common">Entomopathogenic nematode</name>
    <dbReference type="NCBI Taxonomy" id="34508"/>
    <lineage>
        <taxon>Eukaryota</taxon>
        <taxon>Metazoa</taxon>
        <taxon>Ecdysozoa</taxon>
        <taxon>Nematoda</taxon>
        <taxon>Chromadorea</taxon>
        <taxon>Rhabditida</taxon>
        <taxon>Tylenchina</taxon>
        <taxon>Panagrolaimomorpha</taxon>
        <taxon>Strongyloidoidea</taxon>
        <taxon>Steinernematidae</taxon>
        <taxon>Steinernema</taxon>
    </lineage>
</organism>
<sequence>MRRLSLIIGVVDHKNGAICKTVSSIAAAKGAASADPGGNLDSAIRSDESRSQENSTSTIAQRHPNGWTMINPRVMSFAGAMPIEQRAAQTEHLNAELLSANTRPDRRREISAQLEAIRGSDDWQLACFLIDRANDSTLQFFGGSLLYEAVKNHSTQLLESPEVTDALRKFLFTVLSQGATSKSQSLINKLSSAMALFSMNCVPDIWDTCIYDMTCAWCSEPELLLRVLAEMPIEFDNLKVPPLQRCDIRTYLQRSSESVIRIIQTVFSQADSSPSLSNAAIECVESWMKLPNVSVLEWKPILLPIFSSTTQDLETVARLLNILSSNSDMGSMDNFVLEVAECIAYSVIPNLAEVIRNTEFKDSSGDPLVNLEDEIVHITDLIGAIGGFYEIYIYTLTTYAFTKCLGPDNKYIHAIRTVCSFCVTIASFPGQYPVEECFSHLPDNFWAELHRSLTTAVNSNELIQNFLKTCKHEYYMNLLQFIVQKTAFSRGLRDRFSAEEFAKWEMYRSDRLEACRSLFICFEKSTMKALVSLLEQASAARDLYAAESVFHFLHAFGEMISEDTIKHAVKLIKIATETNFTSGFEERDVALYVEAFLKFLGKVSGCLVECAEERNEPCVEAFKKAVEVALSCLKLLGLEGEGLRTLQQLVDRRSIINNMVSDQLLHDCFAYFSRKDVDQENRIAALGCIGYCLSLKPYDEVIQALGSIMTDKKKLEALGDGTFSSDDPELAEKEFLFELDVYSKLTESIRMQRKERDPCIMLLEAYIPTFSNLISRYSNNEKLILRVTAALKAGLNSVDPNSDRFFLIYLKAVEDLLLVQPYAATNLAQSFLLTFAGNASAHAVIMKKIADWVTAMQSHWAGLDLQQRNYQEDGQEELLIFITGVIKKHWKIITTQLASEEGCSEVERFFEALILYLCDHIGMSCSAEVVRKSASILQTIASKDHEAVNKVIVSKGGELIVATVFARLQSDLLSSIVNTMTEVLQFFYSHYPQETRAVIGQQANGGDEDVQKALTIIPSRKREFLVLMRLFHKRVATRSG</sequence>
<gene>
    <name evidence="6" type="ORF">L596_018866</name>
</gene>
<feature type="domain" description="Exportin-1/Importin-beta-like" evidence="5">
    <location>
        <begin position="186"/>
        <end position="309"/>
    </location>
</feature>
<evidence type="ECO:0000256" key="3">
    <source>
        <dbReference type="ARBA" id="ARBA00022448"/>
    </source>
</evidence>
<evidence type="ECO:0000259" key="5">
    <source>
        <dbReference type="Pfam" id="PF08389"/>
    </source>
</evidence>
<dbReference type="InterPro" id="IPR051345">
    <property type="entry name" value="Importin_beta-like_NTR"/>
</dbReference>
<evidence type="ECO:0000256" key="1">
    <source>
        <dbReference type="ARBA" id="ARBA00004123"/>
    </source>
</evidence>
<dbReference type="InterPro" id="IPR011989">
    <property type="entry name" value="ARM-like"/>
</dbReference>
<comment type="subcellular location">
    <subcellularLocation>
        <location evidence="1">Nucleus</location>
    </subcellularLocation>
</comment>
<dbReference type="SUPFAM" id="SSF48371">
    <property type="entry name" value="ARM repeat"/>
    <property type="match status" value="1"/>
</dbReference>
<name>A0A4V6A266_STECR</name>
<dbReference type="GO" id="GO:0005737">
    <property type="term" value="C:cytoplasm"/>
    <property type="evidence" value="ECO:0007669"/>
    <property type="project" value="TreeGrafter"/>
</dbReference>
<evidence type="ECO:0000256" key="2">
    <source>
        <dbReference type="ARBA" id="ARBA00007991"/>
    </source>
</evidence>
<comment type="similarity">
    <text evidence="2">Belongs to the importin beta family.</text>
</comment>
<dbReference type="Proteomes" id="UP000298663">
    <property type="component" value="Unassembled WGS sequence"/>
</dbReference>
<dbReference type="AlphaFoldDB" id="A0A4V6A266"/>
<accession>A0A4V6A266</accession>
<comment type="caution">
    <text evidence="6">The sequence shown here is derived from an EMBL/GenBank/DDBJ whole genome shotgun (WGS) entry which is preliminary data.</text>
</comment>
<dbReference type="OrthoDB" id="2016913at2759"/>
<dbReference type="GO" id="GO:0005634">
    <property type="term" value="C:nucleus"/>
    <property type="evidence" value="ECO:0007669"/>
    <property type="project" value="UniProtKB-SubCell"/>
</dbReference>
<dbReference type="STRING" id="34508.A0A4V6A266"/>
<dbReference type="EMBL" id="AZBU02000005">
    <property type="protein sequence ID" value="TKR77985.1"/>
    <property type="molecule type" value="Genomic_DNA"/>
</dbReference>
<evidence type="ECO:0000313" key="7">
    <source>
        <dbReference type="Proteomes" id="UP000298663"/>
    </source>
</evidence>
<protein>
    <recommendedName>
        <fullName evidence="5">Exportin-1/Importin-beta-like domain-containing protein</fullName>
    </recommendedName>
</protein>
<dbReference type="PANTHER" id="PTHR12363:SF33">
    <property type="entry name" value="IMPORTIN-13"/>
    <property type="match status" value="1"/>
</dbReference>
<proteinExistence type="inferred from homology"/>
<evidence type="ECO:0000313" key="6">
    <source>
        <dbReference type="EMBL" id="TKR77985.1"/>
    </source>
</evidence>